<reference evidence="2" key="1">
    <citation type="journal article" date="2023" name="Nat. Plants">
        <title>Single-cell RNA sequencing provides a high-resolution roadmap for understanding the multicellular compartmentation of specialized metabolism.</title>
        <authorList>
            <person name="Sun S."/>
            <person name="Shen X."/>
            <person name="Li Y."/>
            <person name="Li Y."/>
            <person name="Wang S."/>
            <person name="Li R."/>
            <person name="Zhang H."/>
            <person name="Shen G."/>
            <person name="Guo B."/>
            <person name="Wei J."/>
            <person name="Xu J."/>
            <person name="St-Pierre B."/>
            <person name="Chen S."/>
            <person name="Sun C."/>
        </authorList>
    </citation>
    <scope>NUCLEOTIDE SEQUENCE [LARGE SCALE GENOMIC DNA]</scope>
</reference>
<name>A0ACC0AEW1_CATRO</name>
<comment type="caution">
    <text evidence="1">The sequence shown here is derived from an EMBL/GenBank/DDBJ whole genome shotgun (WGS) entry which is preliminary data.</text>
</comment>
<proteinExistence type="predicted"/>
<organism evidence="1 2">
    <name type="scientific">Catharanthus roseus</name>
    <name type="common">Madagascar periwinkle</name>
    <name type="synonym">Vinca rosea</name>
    <dbReference type="NCBI Taxonomy" id="4058"/>
    <lineage>
        <taxon>Eukaryota</taxon>
        <taxon>Viridiplantae</taxon>
        <taxon>Streptophyta</taxon>
        <taxon>Embryophyta</taxon>
        <taxon>Tracheophyta</taxon>
        <taxon>Spermatophyta</taxon>
        <taxon>Magnoliopsida</taxon>
        <taxon>eudicotyledons</taxon>
        <taxon>Gunneridae</taxon>
        <taxon>Pentapetalae</taxon>
        <taxon>asterids</taxon>
        <taxon>lamiids</taxon>
        <taxon>Gentianales</taxon>
        <taxon>Apocynaceae</taxon>
        <taxon>Rauvolfioideae</taxon>
        <taxon>Vinceae</taxon>
        <taxon>Catharanthinae</taxon>
        <taxon>Catharanthus</taxon>
    </lineage>
</organism>
<gene>
    <name evidence="1" type="ORF">M9H77_28142</name>
</gene>
<evidence type="ECO:0000313" key="2">
    <source>
        <dbReference type="Proteomes" id="UP001060085"/>
    </source>
</evidence>
<accession>A0ACC0AEW1</accession>
<evidence type="ECO:0000313" key="1">
    <source>
        <dbReference type="EMBL" id="KAI5659349.1"/>
    </source>
</evidence>
<protein>
    <submittedName>
        <fullName evidence="1">Uncharacterized protein</fullName>
    </submittedName>
</protein>
<dbReference type="Proteomes" id="UP001060085">
    <property type="component" value="Linkage Group LG06"/>
</dbReference>
<keyword evidence="2" id="KW-1185">Reference proteome</keyword>
<sequence length="138" mass="14750">MPRPATWAAVGDSLFNALASSGLPVTFVTAEADSESAISDLVSLTHGTSTRHCRCLATAHLLGDRSSALLRSSLLVRFPPTVSTSAVSSNLAHRCRQPVIILSNMRELLSSSDLATVPFTVSEIRLAAGFFFPYLLFL</sequence>
<dbReference type="EMBL" id="CM044706">
    <property type="protein sequence ID" value="KAI5659349.1"/>
    <property type="molecule type" value="Genomic_DNA"/>
</dbReference>